<dbReference type="InterPro" id="IPR036291">
    <property type="entry name" value="NAD(P)-bd_dom_sf"/>
</dbReference>
<protein>
    <recommendedName>
        <fullName evidence="1">MaoC-like domain-containing protein</fullName>
    </recommendedName>
</protein>
<name>A0A6J5GV11_9BURK</name>
<dbReference type="GO" id="GO:0019171">
    <property type="term" value="F:(3R)-hydroxyacyl-[acyl-carrier-protein] dehydratase activity"/>
    <property type="evidence" value="ECO:0007669"/>
    <property type="project" value="TreeGrafter"/>
</dbReference>
<proteinExistence type="predicted"/>
<dbReference type="PANTHER" id="PTHR43437:SF3">
    <property type="entry name" value="HYDROXYACYL-THIOESTER DEHYDRATASE TYPE 2, MITOCHONDRIAL"/>
    <property type="match status" value="1"/>
</dbReference>
<dbReference type="GO" id="GO:0006633">
    <property type="term" value="P:fatty acid biosynthetic process"/>
    <property type="evidence" value="ECO:0007669"/>
    <property type="project" value="TreeGrafter"/>
</dbReference>
<dbReference type="Gene3D" id="3.10.129.10">
    <property type="entry name" value="Hotdog Thioesterase"/>
    <property type="match status" value="1"/>
</dbReference>
<sequence>MPASRRFRIEDQNAFALLSGDSNPVHVDALKARRSQFGRPIVHGMHLLLWAIEEGLANTPKTALAKVSCVFRNPVRVDEEVLFRLVQDHDQHKKIVLECNGAECATVHVELSANEMEIAFIDRSPGVKDCHERSESSLDNAQGSFPLELDTADARERFPVLTQKVPVGQIALILATTRLVGMECPGLHSIYSGLSVSFSPSSGTAQNAGRLDWKVVNYDDRFRRLSVDIVADGATGVIQAMLRPAPHKQKTCAELKTLIPDAEMFAGQRALVIGGSRGLGELCAKILAVGGADVRLTYHRGKDDAQAVVDDINDGGGKSASLAYDMFDPPEDLQKGLGDGWTPTHVYYFATPPIFVAARGKFSSDLFARFSRYYVEGFYTCWQSIRQITPEKFTMFYPSSVAVETAYLNMGEYAAAKAAGENLCNYLCACDKKLTIKVGRLPRLPSDQTLSIVEVKTHDPVETILGVLGEFRSEQVA</sequence>
<dbReference type="Gene3D" id="3.40.50.720">
    <property type="entry name" value="NAD(P)-binding Rossmann-like Domain"/>
    <property type="match status" value="1"/>
</dbReference>
<dbReference type="Proteomes" id="UP000494252">
    <property type="component" value="Unassembled WGS sequence"/>
</dbReference>
<dbReference type="RefSeq" id="WP_175165134.1">
    <property type="nucleotide sequence ID" value="NZ_CADIKI010000022.1"/>
</dbReference>
<dbReference type="InterPro" id="IPR050965">
    <property type="entry name" value="UPF0336/Enoyl-CoA_hydratase"/>
</dbReference>
<accession>A0A6J5GV11</accession>
<dbReference type="EMBL" id="CADIKI010000022">
    <property type="protein sequence ID" value="CAB3805938.1"/>
    <property type="molecule type" value="Genomic_DNA"/>
</dbReference>
<dbReference type="InterPro" id="IPR029069">
    <property type="entry name" value="HotDog_dom_sf"/>
</dbReference>
<dbReference type="AlphaFoldDB" id="A0A6J5GV11"/>
<evidence type="ECO:0000313" key="3">
    <source>
        <dbReference type="Proteomes" id="UP000494252"/>
    </source>
</evidence>
<evidence type="ECO:0000259" key="1">
    <source>
        <dbReference type="Pfam" id="PF01575"/>
    </source>
</evidence>
<evidence type="ECO:0000313" key="2">
    <source>
        <dbReference type="EMBL" id="CAB3805938.1"/>
    </source>
</evidence>
<dbReference type="PANTHER" id="PTHR43437">
    <property type="entry name" value="HYDROXYACYL-THIOESTER DEHYDRATASE TYPE 2, MITOCHONDRIAL-RELATED"/>
    <property type="match status" value="1"/>
</dbReference>
<organism evidence="2 3">
    <name type="scientific">Paraburkholderia fynbosensis</name>
    <dbReference type="NCBI Taxonomy" id="1200993"/>
    <lineage>
        <taxon>Bacteria</taxon>
        <taxon>Pseudomonadati</taxon>
        <taxon>Pseudomonadota</taxon>
        <taxon>Betaproteobacteria</taxon>
        <taxon>Burkholderiales</taxon>
        <taxon>Burkholderiaceae</taxon>
        <taxon>Paraburkholderia</taxon>
    </lineage>
</organism>
<gene>
    <name evidence="2" type="ORF">LMG27177_06000</name>
</gene>
<dbReference type="SUPFAM" id="SSF54637">
    <property type="entry name" value="Thioesterase/thiol ester dehydrase-isomerase"/>
    <property type="match status" value="1"/>
</dbReference>
<dbReference type="Pfam" id="PF01575">
    <property type="entry name" value="MaoC_dehydratas"/>
    <property type="match status" value="1"/>
</dbReference>
<dbReference type="InterPro" id="IPR002539">
    <property type="entry name" value="MaoC-like_dom"/>
</dbReference>
<keyword evidence="3" id="KW-1185">Reference proteome</keyword>
<dbReference type="SUPFAM" id="SSF51735">
    <property type="entry name" value="NAD(P)-binding Rossmann-fold domains"/>
    <property type="match status" value="1"/>
</dbReference>
<reference evidence="2 3" key="1">
    <citation type="submission" date="2020-04" db="EMBL/GenBank/DDBJ databases">
        <authorList>
            <person name="De Canck E."/>
        </authorList>
    </citation>
    <scope>NUCLEOTIDE SEQUENCE [LARGE SCALE GENOMIC DNA]</scope>
    <source>
        <strain evidence="2 3">LMG 27177</strain>
    </source>
</reference>
<feature type="domain" description="MaoC-like" evidence="1">
    <location>
        <begin position="10"/>
        <end position="91"/>
    </location>
</feature>